<dbReference type="AlphaFoldDB" id="A0A1V3XNP4"/>
<evidence type="ECO:0000313" key="1">
    <source>
        <dbReference type="EMBL" id="OOK80854.1"/>
    </source>
</evidence>
<organism evidence="1 2">
    <name type="scientific">Mycobacterium kansasii</name>
    <dbReference type="NCBI Taxonomy" id="1768"/>
    <lineage>
        <taxon>Bacteria</taxon>
        <taxon>Bacillati</taxon>
        <taxon>Actinomycetota</taxon>
        <taxon>Actinomycetes</taxon>
        <taxon>Mycobacteriales</taxon>
        <taxon>Mycobacteriaceae</taxon>
        <taxon>Mycobacterium</taxon>
    </lineage>
</organism>
<accession>A0A1V3XNP4</accession>
<dbReference type="EMBL" id="MVBN01000002">
    <property type="protein sequence ID" value="OOK80854.1"/>
    <property type="molecule type" value="Genomic_DNA"/>
</dbReference>
<gene>
    <name evidence="1" type="ORF">BZL29_1704</name>
</gene>
<proteinExistence type="predicted"/>
<evidence type="ECO:0000313" key="2">
    <source>
        <dbReference type="Proteomes" id="UP000188532"/>
    </source>
</evidence>
<sequence length="48" mass="4772">MDSTASPGQCRPGNSADSVEVCFPAALAASLFGMIMCGSHGASAAIRQ</sequence>
<comment type="caution">
    <text evidence="1">The sequence shown here is derived from an EMBL/GenBank/DDBJ whole genome shotgun (WGS) entry which is preliminary data.</text>
</comment>
<reference evidence="1 2" key="1">
    <citation type="submission" date="2017-02" db="EMBL/GenBank/DDBJ databases">
        <title>Complete genome sequences of Mycobacterium kansasii strains isolated from rhesus macaques.</title>
        <authorList>
            <person name="Panda A."/>
            <person name="Nagaraj S."/>
            <person name="Zhao X."/>
            <person name="Tettelin H."/>
            <person name="Detolla L.J."/>
        </authorList>
    </citation>
    <scope>NUCLEOTIDE SEQUENCE [LARGE SCALE GENOMIC DNA]</scope>
    <source>
        <strain evidence="1 2">11-3469</strain>
    </source>
</reference>
<protein>
    <submittedName>
        <fullName evidence="1">Uncharacterized protein</fullName>
    </submittedName>
</protein>
<name>A0A1V3XNP4_MYCKA</name>
<dbReference type="Proteomes" id="UP000188532">
    <property type="component" value="Unassembled WGS sequence"/>
</dbReference>